<organism evidence="4">
    <name type="scientific">Brachypodium distachyon</name>
    <name type="common">Purple false brome</name>
    <name type="synonym">Trachynia distachya</name>
    <dbReference type="NCBI Taxonomy" id="15368"/>
    <lineage>
        <taxon>Eukaryota</taxon>
        <taxon>Viridiplantae</taxon>
        <taxon>Streptophyta</taxon>
        <taxon>Embryophyta</taxon>
        <taxon>Tracheophyta</taxon>
        <taxon>Spermatophyta</taxon>
        <taxon>Magnoliopsida</taxon>
        <taxon>Liliopsida</taxon>
        <taxon>Poales</taxon>
        <taxon>Poaceae</taxon>
        <taxon>BOP clade</taxon>
        <taxon>Pooideae</taxon>
        <taxon>Stipodae</taxon>
        <taxon>Brachypodieae</taxon>
        <taxon>Brachypodium</taxon>
    </lineage>
</organism>
<proteinExistence type="predicted"/>
<dbReference type="OMA" id="CKYSGIN"/>
<dbReference type="GeneID" id="100838992"/>
<protein>
    <recommendedName>
        <fullName evidence="6">Non-classical arabinogalactan protein 30</fullName>
    </recommendedName>
</protein>
<dbReference type="RefSeq" id="XP_003568037.1">
    <property type="nucleotide sequence ID" value="XM_003567989.4"/>
</dbReference>
<dbReference type="OrthoDB" id="665669at2759"/>
<feature type="chain" id="PRO_5014094581" description="Non-classical arabinogalactan protein 30" evidence="2">
    <location>
        <begin position="34"/>
        <end position="174"/>
    </location>
</feature>
<dbReference type="EnsemblPlants" id="KQK05238">
    <property type="protein sequence ID" value="KQK05238"/>
    <property type="gene ID" value="BRADI_2g18910v3"/>
</dbReference>
<gene>
    <name evidence="4" type="primary">LOC100838992</name>
    <name evidence="3" type="ORF">BRADI_2g18910v3</name>
</gene>
<evidence type="ECO:0000313" key="3">
    <source>
        <dbReference type="EMBL" id="KQK05238.1"/>
    </source>
</evidence>
<accession>I1HH98</accession>
<dbReference type="KEGG" id="bdi:100838992"/>
<dbReference type="STRING" id="15368.I1HH98"/>
<dbReference type="Gramene" id="KQK05238">
    <property type="protein sequence ID" value="KQK05238"/>
    <property type="gene ID" value="BRADI_2g18910v3"/>
</dbReference>
<evidence type="ECO:0000313" key="4">
    <source>
        <dbReference type="EnsemblPlants" id="KQK05238"/>
    </source>
</evidence>
<dbReference type="HOGENOM" id="CLU_128430_0_1_1"/>
<evidence type="ECO:0000256" key="1">
    <source>
        <dbReference type="ARBA" id="ARBA00022729"/>
    </source>
</evidence>
<dbReference type="Pfam" id="PF01190">
    <property type="entry name" value="Pollen_Ole_e_1"/>
    <property type="match status" value="1"/>
</dbReference>
<reference evidence="3 4" key="1">
    <citation type="journal article" date="2010" name="Nature">
        <title>Genome sequencing and analysis of the model grass Brachypodium distachyon.</title>
        <authorList>
            <consortium name="International Brachypodium Initiative"/>
        </authorList>
    </citation>
    <scope>NUCLEOTIDE SEQUENCE [LARGE SCALE GENOMIC DNA]</scope>
    <source>
        <strain evidence="3 4">Bd21</strain>
    </source>
</reference>
<sequence>MMIMSLLAKCLVLSLSAVVLLLLSPGISTGASAMGLPPPQTPVNFTIGVQGMAWCKTCHYRGYYAPMDASPLPGAVAYLRCVRGRRGVSVRGVAGKGGYFLIQSAKMASFTSSDCRVVVRASPKRACGAAEFPAADLEGLPLKFERFLTLGDGIQALYSVGNFLFRPNSPGKCK</sequence>
<reference evidence="3" key="2">
    <citation type="submission" date="2017-06" db="EMBL/GenBank/DDBJ databases">
        <title>WGS assembly of Brachypodium distachyon.</title>
        <authorList>
            <consortium name="The International Brachypodium Initiative"/>
            <person name="Lucas S."/>
            <person name="Harmon-Smith M."/>
            <person name="Lail K."/>
            <person name="Tice H."/>
            <person name="Grimwood J."/>
            <person name="Bruce D."/>
            <person name="Barry K."/>
            <person name="Shu S."/>
            <person name="Lindquist E."/>
            <person name="Wang M."/>
            <person name="Pitluck S."/>
            <person name="Vogel J.P."/>
            <person name="Garvin D.F."/>
            <person name="Mockler T.C."/>
            <person name="Schmutz J."/>
            <person name="Rokhsar D."/>
            <person name="Bevan M.W."/>
        </authorList>
    </citation>
    <scope>NUCLEOTIDE SEQUENCE</scope>
    <source>
        <strain evidence="3">Bd21</strain>
    </source>
</reference>
<keyword evidence="5" id="KW-1185">Reference proteome</keyword>
<dbReference type="GO" id="GO:0071944">
    <property type="term" value="C:cell periphery"/>
    <property type="evidence" value="ECO:0000318"/>
    <property type="project" value="GO_Central"/>
</dbReference>
<evidence type="ECO:0008006" key="6">
    <source>
        <dbReference type="Google" id="ProtNLM"/>
    </source>
</evidence>
<dbReference type="eggNOG" id="ENOG502S5WS">
    <property type="taxonomic scope" value="Eukaryota"/>
</dbReference>
<evidence type="ECO:0000256" key="2">
    <source>
        <dbReference type="SAM" id="SignalP"/>
    </source>
</evidence>
<dbReference type="PANTHER" id="PTHR33470:SF22">
    <property type="entry name" value="POLLEN OLE E 1 ALLERGEN AND EXTENSIN FAMILY PROTEIN"/>
    <property type="match status" value="1"/>
</dbReference>
<feature type="signal peptide" evidence="2">
    <location>
        <begin position="1"/>
        <end position="33"/>
    </location>
</feature>
<evidence type="ECO:0000313" key="5">
    <source>
        <dbReference type="Proteomes" id="UP000008810"/>
    </source>
</evidence>
<name>I1HH98_BRADI</name>
<dbReference type="AlphaFoldDB" id="I1HH98"/>
<dbReference type="EMBL" id="CM000881">
    <property type="protein sequence ID" value="KQK05238.1"/>
    <property type="molecule type" value="Genomic_DNA"/>
</dbReference>
<dbReference type="PANTHER" id="PTHR33470">
    <property type="entry name" value="OS01G0164075 PROTEIN"/>
    <property type="match status" value="1"/>
</dbReference>
<dbReference type="Proteomes" id="UP000008810">
    <property type="component" value="Chromosome 2"/>
</dbReference>
<dbReference type="FunCoup" id="I1HH98">
    <property type="interactions" value="1"/>
</dbReference>
<reference evidence="4" key="3">
    <citation type="submission" date="2018-08" db="UniProtKB">
        <authorList>
            <consortium name="EnsemblPlants"/>
        </authorList>
    </citation>
    <scope>IDENTIFICATION</scope>
    <source>
        <strain evidence="4">cv. Bd21</strain>
    </source>
</reference>
<keyword evidence="1 2" id="KW-0732">Signal</keyword>